<proteinExistence type="predicted"/>
<evidence type="ECO:0000313" key="2">
    <source>
        <dbReference type="Proteomes" id="UP000011761"/>
    </source>
</evidence>
<dbReference type="InterPro" id="IPR022025">
    <property type="entry name" value="Amidoligase_2"/>
</dbReference>
<dbReference type="AlphaFoldDB" id="M2M9T4"/>
<dbReference type="PANTHER" id="PTHR36847">
    <property type="entry name" value="AMIDOLIGASE ENZYME"/>
    <property type="match status" value="1"/>
</dbReference>
<evidence type="ECO:0008006" key="3">
    <source>
        <dbReference type="Google" id="ProtNLM"/>
    </source>
</evidence>
<name>M2M9T4_BAUPA</name>
<dbReference type="OrthoDB" id="412402at2759"/>
<dbReference type="RefSeq" id="XP_007679471.1">
    <property type="nucleotide sequence ID" value="XM_007681281.1"/>
</dbReference>
<dbReference type="HOGENOM" id="CLU_535253_0_0_1"/>
<organism evidence="1 2">
    <name type="scientific">Baudoinia panamericana (strain UAMH 10762)</name>
    <name type="common">Angels' share fungus</name>
    <name type="synonym">Baudoinia compniacensis (strain UAMH 10762)</name>
    <dbReference type="NCBI Taxonomy" id="717646"/>
    <lineage>
        <taxon>Eukaryota</taxon>
        <taxon>Fungi</taxon>
        <taxon>Dikarya</taxon>
        <taxon>Ascomycota</taxon>
        <taxon>Pezizomycotina</taxon>
        <taxon>Dothideomycetes</taxon>
        <taxon>Dothideomycetidae</taxon>
        <taxon>Mycosphaerellales</taxon>
        <taxon>Teratosphaeriaceae</taxon>
        <taxon>Baudoinia</taxon>
    </lineage>
</organism>
<protein>
    <recommendedName>
        <fullName evidence="3">Amidoligase enzyme</fullName>
    </recommendedName>
</protein>
<keyword evidence="2" id="KW-1185">Reference proteome</keyword>
<dbReference type="STRING" id="717646.M2M9T4"/>
<dbReference type="Pfam" id="PF12224">
    <property type="entry name" value="Amidoligase_2"/>
    <property type="match status" value="1"/>
</dbReference>
<dbReference type="GeneID" id="19107935"/>
<accession>M2M9T4</accession>
<sequence length="509" mass="57580">MAPLDLTFGVELELICIWPEGCFDNTTPVHEVYDERNAGAVLYDELLKAGVPATGHEPDALRIHPSNPYDRWTVQEDYVKVSEAETEAIPEHWHWPPESIEICSPIFKLTDNWQDQIRAVLNALARVESYGCRFLTNHSTGLHVHVGCGAGNRIPLRTSKNLLQLATAFERCTDEIHAANRIAWPAEWQEGDDFDGGPAGVWHIPPSWWFHNNGSCDNHDILFKWLSIIERTQSYEHLSAISRVDDSKPRSKYLRNKRTCGHNSAYNFENLYPKSSWQQTCKGTIEFRQHAGTTDFLEIIHWIALTTRMVSYCHDVQPADFLTVLAHGVDPSFGLRDFLSTIGCPAETISHFMQDDNALIGMLTQDQALPVVKLEDFEDLIAANDQEQTSRADPVLKSIVMAQKSYGIHPEYINIISIPIEAVEWYYEDAESETLAKGFITEPELVDSFARVMVLERLGDIYDGENVERERAEAQHGPVVVFEHLAVGVEGEKDDGSEEDEEIGFMDLV</sequence>
<dbReference type="KEGG" id="bcom:BAUCODRAFT_125086"/>
<dbReference type="PANTHER" id="PTHR36847:SF1">
    <property type="entry name" value="AMIDOLIGASE ENZYME"/>
    <property type="match status" value="1"/>
</dbReference>
<reference evidence="1 2" key="1">
    <citation type="journal article" date="2012" name="PLoS Pathog.">
        <title>Diverse lifestyles and strategies of plant pathogenesis encoded in the genomes of eighteen Dothideomycetes fungi.</title>
        <authorList>
            <person name="Ohm R.A."/>
            <person name="Feau N."/>
            <person name="Henrissat B."/>
            <person name="Schoch C.L."/>
            <person name="Horwitz B.A."/>
            <person name="Barry K.W."/>
            <person name="Condon B.J."/>
            <person name="Copeland A.C."/>
            <person name="Dhillon B."/>
            <person name="Glaser F."/>
            <person name="Hesse C.N."/>
            <person name="Kosti I."/>
            <person name="LaButti K."/>
            <person name="Lindquist E.A."/>
            <person name="Lucas S."/>
            <person name="Salamov A.A."/>
            <person name="Bradshaw R.E."/>
            <person name="Ciuffetti L."/>
            <person name="Hamelin R.C."/>
            <person name="Kema G.H.J."/>
            <person name="Lawrence C."/>
            <person name="Scott J.A."/>
            <person name="Spatafora J.W."/>
            <person name="Turgeon B.G."/>
            <person name="de Wit P.J.G.M."/>
            <person name="Zhong S."/>
            <person name="Goodwin S.B."/>
            <person name="Grigoriev I.V."/>
        </authorList>
    </citation>
    <scope>NUCLEOTIDE SEQUENCE [LARGE SCALE GENOMIC DNA]</scope>
    <source>
        <strain evidence="1 2">UAMH 10762</strain>
    </source>
</reference>
<evidence type="ECO:0000313" key="1">
    <source>
        <dbReference type="EMBL" id="EMC93206.1"/>
    </source>
</evidence>
<dbReference type="Proteomes" id="UP000011761">
    <property type="component" value="Unassembled WGS sequence"/>
</dbReference>
<dbReference type="OMA" id="HEVYDER"/>
<dbReference type="eggNOG" id="ENOG502SUNA">
    <property type="taxonomic scope" value="Eukaryota"/>
</dbReference>
<gene>
    <name evidence="1" type="ORF">BAUCODRAFT_125086</name>
</gene>
<dbReference type="EMBL" id="KB445560">
    <property type="protein sequence ID" value="EMC93206.1"/>
    <property type="molecule type" value="Genomic_DNA"/>
</dbReference>